<evidence type="ECO:0000256" key="1">
    <source>
        <dbReference type="SAM" id="MobiDB-lite"/>
    </source>
</evidence>
<dbReference type="InterPro" id="IPR036255">
    <property type="entry name" value="YgfB-like_sf"/>
</dbReference>
<evidence type="ECO:0000313" key="3">
    <source>
        <dbReference type="Proteomes" id="UP000319502"/>
    </source>
</evidence>
<comment type="caution">
    <text evidence="2">The sequence shown here is derived from an EMBL/GenBank/DDBJ whole genome shotgun (WGS) entry which is preliminary data.</text>
</comment>
<dbReference type="Proteomes" id="UP000319502">
    <property type="component" value="Unassembled WGS sequence"/>
</dbReference>
<sequence length="212" mass="23037">MNTTQQDAVCLSESEMDAFEALLASDSVPDDCMSLEMLDGYLAGVIVAPTPLKPVEWLPSVWSESDVDMRGSGVQKVLSLVLRYHDELVETLGDPEGWAPFFYGSDEEPDGTRLGDEWMTGFELGLSLWAEDWADGLDGHDAATFEGLIEQAMAPWADDEVDTADDDTRIEWLTTTATAVRAMRQLREDCGLPPVPHATAAAGAPSPRSLDA</sequence>
<dbReference type="Pfam" id="PF03695">
    <property type="entry name" value="UPF0149"/>
    <property type="match status" value="1"/>
</dbReference>
<dbReference type="NCBIfam" id="TIGR02292">
    <property type="entry name" value="ygfB_yecA"/>
    <property type="match status" value="1"/>
</dbReference>
<dbReference type="AlphaFoldDB" id="A0A557QYW1"/>
<dbReference type="Gene3D" id="1.20.120.740">
    <property type="entry name" value="YgfB uncharacterised protein family UPF0149, PF03695"/>
    <property type="match status" value="1"/>
</dbReference>
<reference evidence="2 3" key="1">
    <citation type="submission" date="2019-07" db="EMBL/GenBank/DDBJ databases">
        <title>The pathways for chlorine oxyanion respiration interact through the shared metabolite chlorate.</title>
        <authorList>
            <person name="Barnum T.P."/>
            <person name="Cheng Y."/>
            <person name="Hill K.A."/>
            <person name="Lucas L.N."/>
            <person name="Carlson H.K."/>
            <person name="Coates J.D."/>
        </authorList>
    </citation>
    <scope>NUCLEOTIDE SEQUENCE [LARGE SCALE GENOMIC DNA]</scope>
    <source>
        <strain evidence="2 3">SFB-3</strain>
    </source>
</reference>
<evidence type="ECO:0000313" key="2">
    <source>
        <dbReference type="EMBL" id="TVO58094.1"/>
    </source>
</evidence>
<accession>A0A557QYW1</accession>
<dbReference type="RefSeq" id="WP_144308862.1">
    <property type="nucleotide sequence ID" value="NZ_VMNK01000005.1"/>
</dbReference>
<name>A0A557QYW1_9RHOO</name>
<gene>
    <name evidence="2" type="ORF">FHP91_06775</name>
</gene>
<dbReference type="InterPro" id="IPR011978">
    <property type="entry name" value="YgfB-like"/>
</dbReference>
<proteinExistence type="predicted"/>
<organism evidence="2 3">
    <name type="scientific">Denitromonas halophila</name>
    <dbReference type="NCBI Taxonomy" id="1629404"/>
    <lineage>
        <taxon>Bacteria</taxon>
        <taxon>Pseudomonadati</taxon>
        <taxon>Pseudomonadota</taxon>
        <taxon>Betaproteobacteria</taxon>
        <taxon>Rhodocyclales</taxon>
        <taxon>Zoogloeaceae</taxon>
        <taxon>Denitromonas</taxon>
    </lineage>
</organism>
<feature type="region of interest" description="Disordered" evidence="1">
    <location>
        <begin position="191"/>
        <end position="212"/>
    </location>
</feature>
<protein>
    <submittedName>
        <fullName evidence="2">UPF0149 family protein</fullName>
    </submittedName>
</protein>
<keyword evidence="3" id="KW-1185">Reference proteome</keyword>
<dbReference type="OrthoDB" id="570299at2"/>
<dbReference type="SUPFAM" id="SSF101327">
    <property type="entry name" value="YgfB-like"/>
    <property type="match status" value="1"/>
</dbReference>
<dbReference type="EMBL" id="VMNK01000005">
    <property type="protein sequence ID" value="TVO58094.1"/>
    <property type="molecule type" value="Genomic_DNA"/>
</dbReference>